<reference evidence="2 3" key="1">
    <citation type="submission" date="2016-10" db="EMBL/GenBank/DDBJ databases">
        <authorList>
            <person name="de Groot N.N."/>
        </authorList>
    </citation>
    <scope>NUCLEOTIDE SEQUENCE [LARGE SCALE GENOMIC DNA]</scope>
    <source>
        <strain evidence="2 3">DSM 25294</strain>
    </source>
</reference>
<feature type="region of interest" description="Disordered" evidence="1">
    <location>
        <begin position="73"/>
        <end position="95"/>
    </location>
</feature>
<evidence type="ECO:0000313" key="3">
    <source>
        <dbReference type="Proteomes" id="UP000199382"/>
    </source>
</evidence>
<protein>
    <submittedName>
        <fullName evidence="2">Uncharacterized protein</fullName>
    </submittedName>
</protein>
<name>A0A1G8RPF5_9RHOB</name>
<dbReference type="Proteomes" id="UP000199382">
    <property type="component" value="Unassembled WGS sequence"/>
</dbReference>
<proteinExistence type="predicted"/>
<dbReference type="RefSeq" id="WP_093153438.1">
    <property type="nucleotide sequence ID" value="NZ_FNEK01000013.1"/>
</dbReference>
<sequence length="539" mass="59518">MKLDDMMGYVVDRLYEGLTGGTADLPLPANVQLNFTQPGIPFHESFFDFAIAGPFAGPTPATLDDFGELVETLMGPAQDGDGNDNRGDAEPSPLGMSRDKAVEEAKRMYQQHLLGCWEQWSRLVDFIPSPKPTGNHNEWGANRGEGKHKHVSVVYAQNNRRLSRTFADTLRMCEVADDQLTDDQKNLIERMRRLLSVEVEVEDFLTGEKKMETRDSPAMIAYSAKKQAYENAVIEYATKLSLANNGTSGDMIEWQQSGGIYKRRATEALRDWIANGYKNDIERAQAMISHITGRSMVLWKDNLVQGLDHVENNTTGAYGYPFYPASVIPGAFARSGGWTRFSERNLSRKMSSSSTSRSGGGSFGLSLGFVTIGGSGGGGKTEHQRDFSSSSFGMEFSYAPVEIMRPWFHPDFFLSRGWRPSAGFKREYDTNVHSDGKNPPSGALIGYPTKALFVKDLVIHSSEVVSFMKSQESHVNGGGFVGIGPFCIGGRYQQSNRSSESNFDYDGASIRIKGMQLVGFLSARIPESSNPSPDVKKWA</sequence>
<dbReference type="EMBL" id="FNEK01000013">
    <property type="protein sequence ID" value="SDJ18789.1"/>
    <property type="molecule type" value="Genomic_DNA"/>
</dbReference>
<dbReference type="STRING" id="571298.SAMN04488026_101374"/>
<accession>A0A1G8RPF5</accession>
<dbReference type="OrthoDB" id="8412074at2"/>
<keyword evidence="3" id="KW-1185">Reference proteome</keyword>
<organism evidence="2 3">
    <name type="scientific">Aliiruegeria lutimaris</name>
    <dbReference type="NCBI Taxonomy" id="571298"/>
    <lineage>
        <taxon>Bacteria</taxon>
        <taxon>Pseudomonadati</taxon>
        <taxon>Pseudomonadota</taxon>
        <taxon>Alphaproteobacteria</taxon>
        <taxon>Rhodobacterales</taxon>
        <taxon>Roseobacteraceae</taxon>
        <taxon>Aliiruegeria</taxon>
    </lineage>
</organism>
<gene>
    <name evidence="2" type="ORF">SAMN04488026_101374</name>
</gene>
<evidence type="ECO:0000313" key="2">
    <source>
        <dbReference type="EMBL" id="SDJ18789.1"/>
    </source>
</evidence>
<dbReference type="AlphaFoldDB" id="A0A1G8RPF5"/>
<evidence type="ECO:0000256" key="1">
    <source>
        <dbReference type="SAM" id="MobiDB-lite"/>
    </source>
</evidence>